<name>A0A6A4SIB0_SCOMX</name>
<organism evidence="2 3">
    <name type="scientific">Scophthalmus maximus</name>
    <name type="common">Turbot</name>
    <name type="synonym">Psetta maxima</name>
    <dbReference type="NCBI Taxonomy" id="52904"/>
    <lineage>
        <taxon>Eukaryota</taxon>
        <taxon>Metazoa</taxon>
        <taxon>Chordata</taxon>
        <taxon>Craniata</taxon>
        <taxon>Vertebrata</taxon>
        <taxon>Euteleostomi</taxon>
        <taxon>Actinopterygii</taxon>
        <taxon>Neopterygii</taxon>
        <taxon>Teleostei</taxon>
        <taxon>Neoteleostei</taxon>
        <taxon>Acanthomorphata</taxon>
        <taxon>Carangaria</taxon>
        <taxon>Pleuronectiformes</taxon>
        <taxon>Pleuronectoidei</taxon>
        <taxon>Scophthalmidae</taxon>
        <taxon>Scophthalmus</taxon>
    </lineage>
</organism>
<evidence type="ECO:0000313" key="3">
    <source>
        <dbReference type="Proteomes" id="UP000438429"/>
    </source>
</evidence>
<reference evidence="2 3" key="1">
    <citation type="submission" date="2019-06" db="EMBL/GenBank/DDBJ databases">
        <title>Draft genomes of female and male turbot (Scophthalmus maximus).</title>
        <authorList>
            <person name="Xu H."/>
            <person name="Xu X.-W."/>
            <person name="Shao C."/>
            <person name="Chen S."/>
        </authorList>
    </citation>
    <scope>NUCLEOTIDE SEQUENCE [LARGE SCALE GENOMIC DNA]</scope>
    <source>
        <strain evidence="2">Ysfricsl-2016a</strain>
        <tissue evidence="2">Blood</tissue>
    </source>
</reference>
<feature type="region of interest" description="Disordered" evidence="1">
    <location>
        <begin position="31"/>
        <end position="100"/>
    </location>
</feature>
<protein>
    <submittedName>
        <fullName evidence="2">Uncharacterized protein</fullName>
    </submittedName>
</protein>
<feature type="compositionally biased region" description="Low complexity" evidence="1">
    <location>
        <begin position="81"/>
        <end position="92"/>
    </location>
</feature>
<comment type="caution">
    <text evidence="2">The sequence shown here is derived from an EMBL/GenBank/DDBJ whole genome shotgun (WGS) entry which is preliminary data.</text>
</comment>
<feature type="compositionally biased region" description="Basic and acidic residues" evidence="1">
    <location>
        <begin position="37"/>
        <end position="79"/>
    </location>
</feature>
<accession>A0A6A4SIB0</accession>
<evidence type="ECO:0000256" key="1">
    <source>
        <dbReference type="SAM" id="MobiDB-lite"/>
    </source>
</evidence>
<evidence type="ECO:0000313" key="2">
    <source>
        <dbReference type="EMBL" id="KAF0032325.1"/>
    </source>
</evidence>
<proteinExistence type="predicted"/>
<dbReference type="Proteomes" id="UP000438429">
    <property type="component" value="Unassembled WGS sequence"/>
</dbReference>
<dbReference type="EMBL" id="VEVO01000013">
    <property type="protein sequence ID" value="KAF0032325.1"/>
    <property type="molecule type" value="Genomic_DNA"/>
</dbReference>
<dbReference type="AlphaFoldDB" id="A0A6A4SIB0"/>
<sequence>MLKIHIPGKKKRILTNDRAIEKADGQRITMLFAPSVDSRRDARQQSRGKLERVWPPPSKKDQFKSEQTQRGEMGARDGFRNSSSNSSSNNNNLNPNATDR</sequence>
<gene>
    <name evidence="2" type="ORF">F2P81_014615</name>
</gene>